<evidence type="ECO:0000259" key="3">
    <source>
        <dbReference type="Pfam" id="PF00534"/>
    </source>
</evidence>
<dbReference type="InterPro" id="IPR001296">
    <property type="entry name" value="Glyco_trans_1"/>
</dbReference>
<organism evidence="4 5">
    <name type="scientific">Niastella koreensis</name>
    <dbReference type="NCBI Taxonomy" id="354356"/>
    <lineage>
        <taxon>Bacteria</taxon>
        <taxon>Pseudomonadati</taxon>
        <taxon>Bacteroidota</taxon>
        <taxon>Chitinophagia</taxon>
        <taxon>Chitinophagales</taxon>
        <taxon>Chitinophagaceae</taxon>
        <taxon>Niastella</taxon>
    </lineage>
</organism>
<dbReference type="Pfam" id="PF00534">
    <property type="entry name" value="Glycos_transf_1"/>
    <property type="match status" value="1"/>
</dbReference>
<dbReference type="EMBL" id="LWBO01000034">
    <property type="protein sequence ID" value="OQP43898.1"/>
    <property type="molecule type" value="Genomic_DNA"/>
</dbReference>
<dbReference type="GO" id="GO:0016740">
    <property type="term" value="F:transferase activity"/>
    <property type="evidence" value="ECO:0007669"/>
    <property type="project" value="UniProtKB-KW"/>
</dbReference>
<gene>
    <name evidence="4" type="ORF">A4D02_10495</name>
</gene>
<dbReference type="SUPFAM" id="SSF53756">
    <property type="entry name" value="UDP-Glycosyltransferase/glycogen phosphorylase"/>
    <property type="match status" value="1"/>
</dbReference>
<keyword evidence="5" id="KW-1185">Reference proteome</keyword>
<evidence type="ECO:0000256" key="2">
    <source>
        <dbReference type="ARBA" id="ARBA00022679"/>
    </source>
</evidence>
<dbReference type="Gene3D" id="3.40.50.2000">
    <property type="entry name" value="Glycogen Phosphorylase B"/>
    <property type="match status" value="2"/>
</dbReference>
<evidence type="ECO:0000313" key="4">
    <source>
        <dbReference type="EMBL" id="OQP43898.1"/>
    </source>
</evidence>
<dbReference type="PANTHER" id="PTHR12526:SF629">
    <property type="entry name" value="TEICHURONIC ACID BIOSYNTHESIS GLYCOSYLTRANSFERASE TUAH-RELATED"/>
    <property type="match status" value="1"/>
</dbReference>
<comment type="caution">
    <text evidence="4">The sequence shown here is derived from an EMBL/GenBank/DDBJ whole genome shotgun (WGS) entry which is preliminary data.</text>
</comment>
<feature type="domain" description="Glycosyl transferase family 1" evidence="3">
    <location>
        <begin position="163"/>
        <end position="319"/>
    </location>
</feature>
<sequence length="344" mass="40320">MIRICTSLAEAGYAVTLIGRRFTGSPALVTRPFKQKRLFCFFRTGKLSYLEYNLRLFLCLLFIKADGVCAIDLDTILPFYFISKLKGIPRVYDAHELFCEMKEVVTRPRIYKVWKWVERYAVPKFKHGYTVNKPIADEFKMMYRTEYEVIRNVPVWEPLEIPDKPEKFILFQGAVNEGRSFETLIPAMQYVNAPFVICGNGNFMIQAEFLASEYDTNHRIEFKGRILPAELKELTKKAWIGVTLFENNGLSNYYSLANRFFDYIHAGIPQLCVDYPAYREINNKYNIAVLTSDLRSEALAERLNELLNNKNLYYQLQQNCLQAREAINWQQEEKKLLAFYKNIL</sequence>
<reference evidence="4 5" key="1">
    <citation type="submission" date="2016-04" db="EMBL/GenBank/DDBJ databases">
        <authorList>
            <person name="Chen L."/>
            <person name="Zhuang W."/>
            <person name="Wang G."/>
        </authorList>
    </citation>
    <scope>NUCLEOTIDE SEQUENCE [LARGE SCALE GENOMIC DNA]</scope>
    <source>
        <strain evidence="5">GR20</strain>
    </source>
</reference>
<keyword evidence="2 4" id="KW-0808">Transferase</keyword>
<evidence type="ECO:0000313" key="5">
    <source>
        <dbReference type="Proteomes" id="UP000192277"/>
    </source>
</evidence>
<dbReference type="PANTHER" id="PTHR12526">
    <property type="entry name" value="GLYCOSYLTRANSFERASE"/>
    <property type="match status" value="1"/>
</dbReference>
<protein>
    <submittedName>
        <fullName evidence="4">Group 1 glycosyl transferase</fullName>
    </submittedName>
</protein>
<accession>A0ABX3NR45</accession>
<keyword evidence="1" id="KW-0328">Glycosyltransferase</keyword>
<name>A0ABX3NR45_9BACT</name>
<evidence type="ECO:0000256" key="1">
    <source>
        <dbReference type="ARBA" id="ARBA00022676"/>
    </source>
</evidence>
<dbReference type="Proteomes" id="UP000192277">
    <property type="component" value="Unassembled WGS sequence"/>
</dbReference>
<proteinExistence type="predicted"/>